<feature type="region of interest" description="Disordered" evidence="1">
    <location>
        <begin position="1"/>
        <end position="21"/>
    </location>
</feature>
<evidence type="ECO:0000313" key="3">
    <source>
        <dbReference type="Proteomes" id="UP001145742"/>
    </source>
</evidence>
<evidence type="ECO:0000256" key="1">
    <source>
        <dbReference type="SAM" id="MobiDB-lite"/>
    </source>
</evidence>
<organism evidence="2 3">
    <name type="scientific">Willisornis vidua</name>
    <name type="common">Xingu scale-backed antbird</name>
    <dbReference type="NCBI Taxonomy" id="1566151"/>
    <lineage>
        <taxon>Eukaryota</taxon>
        <taxon>Metazoa</taxon>
        <taxon>Chordata</taxon>
        <taxon>Craniata</taxon>
        <taxon>Vertebrata</taxon>
        <taxon>Euteleostomi</taxon>
        <taxon>Archelosauria</taxon>
        <taxon>Archosauria</taxon>
        <taxon>Dinosauria</taxon>
        <taxon>Saurischia</taxon>
        <taxon>Theropoda</taxon>
        <taxon>Coelurosauria</taxon>
        <taxon>Aves</taxon>
        <taxon>Neognathae</taxon>
        <taxon>Neoaves</taxon>
        <taxon>Telluraves</taxon>
        <taxon>Australaves</taxon>
        <taxon>Passeriformes</taxon>
        <taxon>Thamnophilidae</taxon>
        <taxon>Willisornis</taxon>
    </lineage>
</organism>
<keyword evidence="3" id="KW-1185">Reference proteome</keyword>
<dbReference type="EMBL" id="WHWB01037097">
    <property type="protein sequence ID" value="KAJ7398604.1"/>
    <property type="molecule type" value="Genomic_DNA"/>
</dbReference>
<comment type="caution">
    <text evidence="2">The sequence shown here is derived from an EMBL/GenBank/DDBJ whole genome shotgun (WGS) entry which is preliminary data.</text>
</comment>
<proteinExistence type="predicted"/>
<feature type="region of interest" description="Disordered" evidence="1">
    <location>
        <begin position="54"/>
        <end position="104"/>
    </location>
</feature>
<feature type="compositionally biased region" description="Basic and acidic residues" evidence="1">
    <location>
        <begin position="1"/>
        <end position="12"/>
    </location>
</feature>
<gene>
    <name evidence="2" type="ORF">WISP_00238</name>
</gene>
<dbReference type="Proteomes" id="UP001145742">
    <property type="component" value="Unassembled WGS sequence"/>
</dbReference>
<reference evidence="2" key="1">
    <citation type="submission" date="2019-10" db="EMBL/GenBank/DDBJ databases">
        <authorList>
            <person name="Soares A.E.R."/>
            <person name="Aleixo A."/>
            <person name="Schneider P."/>
            <person name="Miyaki C.Y."/>
            <person name="Schneider M.P."/>
            <person name="Mello C."/>
            <person name="Vasconcelos A.T.R."/>
        </authorList>
    </citation>
    <scope>NUCLEOTIDE SEQUENCE</scope>
    <source>
        <tissue evidence="2">Muscle</tissue>
    </source>
</reference>
<evidence type="ECO:0000313" key="2">
    <source>
        <dbReference type="EMBL" id="KAJ7398604.1"/>
    </source>
</evidence>
<accession>A0ABQ9CJS6</accession>
<protein>
    <submittedName>
        <fullName evidence="2">Uncharacterized protein</fullName>
    </submittedName>
</protein>
<name>A0ABQ9CJS6_9PASS</name>
<sequence>MQDLRSIRDESPTHFQDPLYLEEQDSHRLGELGGVTAMEGLSKAVLGAVVTPLSPGLSSRRYESETDDEELWSDSQVSPQPSPRRDHKPLSHSQSMRSLRNIPGKEVPWEGDVLWWGVDGAGGS</sequence>